<comment type="caution">
    <text evidence="1">The sequence shown here is derived from an EMBL/GenBank/DDBJ whole genome shotgun (WGS) entry which is preliminary data.</text>
</comment>
<dbReference type="EMBL" id="LAZR01060026">
    <property type="protein sequence ID" value="KKK66546.1"/>
    <property type="molecule type" value="Genomic_DNA"/>
</dbReference>
<dbReference type="AlphaFoldDB" id="A0A0F9A2Y9"/>
<gene>
    <name evidence="1" type="ORF">LCGC14_2962990</name>
</gene>
<reference evidence="1" key="1">
    <citation type="journal article" date="2015" name="Nature">
        <title>Complex archaea that bridge the gap between prokaryotes and eukaryotes.</title>
        <authorList>
            <person name="Spang A."/>
            <person name="Saw J.H."/>
            <person name="Jorgensen S.L."/>
            <person name="Zaremba-Niedzwiedzka K."/>
            <person name="Martijn J."/>
            <person name="Lind A.E."/>
            <person name="van Eijk R."/>
            <person name="Schleper C."/>
            <person name="Guy L."/>
            <person name="Ettema T.J."/>
        </authorList>
    </citation>
    <scope>NUCLEOTIDE SEQUENCE</scope>
</reference>
<organism evidence="1">
    <name type="scientific">marine sediment metagenome</name>
    <dbReference type="NCBI Taxonomy" id="412755"/>
    <lineage>
        <taxon>unclassified sequences</taxon>
        <taxon>metagenomes</taxon>
        <taxon>ecological metagenomes</taxon>
    </lineage>
</organism>
<sequence>MTIISGLSESASYGILTEVAEKEKMRKRRTEEIEKQRVRIREQQEMKNNNFR</sequence>
<proteinExistence type="predicted"/>
<name>A0A0F9A2Y9_9ZZZZ</name>
<evidence type="ECO:0000313" key="1">
    <source>
        <dbReference type="EMBL" id="KKK66546.1"/>
    </source>
</evidence>
<accession>A0A0F9A2Y9</accession>
<protein>
    <submittedName>
        <fullName evidence="1">Uncharacterized protein</fullName>
    </submittedName>
</protein>